<reference evidence="1" key="1">
    <citation type="submission" date="2014-11" db="EMBL/GenBank/DDBJ databases">
        <authorList>
            <person name="Amaro Gonzalez C."/>
        </authorList>
    </citation>
    <scope>NUCLEOTIDE SEQUENCE</scope>
</reference>
<evidence type="ECO:0000313" key="1">
    <source>
        <dbReference type="EMBL" id="JAH54197.1"/>
    </source>
</evidence>
<protein>
    <submittedName>
        <fullName evidence="1">Uncharacterized protein</fullName>
    </submittedName>
</protein>
<sequence length="78" mass="8634">MFRKLAPGTLLLVVCFALACFRLWKISCSLISFGIQTSSEGEKAKLRTLKMPFPFLKSQLVSVSQCSLVLLGYSVAFL</sequence>
<dbReference type="AlphaFoldDB" id="A0A0E9TL32"/>
<accession>A0A0E9TL32</accession>
<dbReference type="PROSITE" id="PS51257">
    <property type="entry name" value="PROKAR_LIPOPROTEIN"/>
    <property type="match status" value="1"/>
</dbReference>
<name>A0A0E9TL32_ANGAN</name>
<reference evidence="1" key="2">
    <citation type="journal article" date="2015" name="Fish Shellfish Immunol.">
        <title>Early steps in the European eel (Anguilla anguilla)-Vibrio vulnificus interaction in the gills: Role of the RtxA13 toxin.</title>
        <authorList>
            <person name="Callol A."/>
            <person name="Pajuelo D."/>
            <person name="Ebbesson L."/>
            <person name="Teles M."/>
            <person name="MacKenzie S."/>
            <person name="Amaro C."/>
        </authorList>
    </citation>
    <scope>NUCLEOTIDE SEQUENCE</scope>
</reference>
<proteinExistence type="predicted"/>
<dbReference type="EMBL" id="GBXM01054380">
    <property type="protein sequence ID" value="JAH54197.1"/>
    <property type="molecule type" value="Transcribed_RNA"/>
</dbReference>
<organism evidence="1">
    <name type="scientific">Anguilla anguilla</name>
    <name type="common">European freshwater eel</name>
    <name type="synonym">Muraena anguilla</name>
    <dbReference type="NCBI Taxonomy" id="7936"/>
    <lineage>
        <taxon>Eukaryota</taxon>
        <taxon>Metazoa</taxon>
        <taxon>Chordata</taxon>
        <taxon>Craniata</taxon>
        <taxon>Vertebrata</taxon>
        <taxon>Euteleostomi</taxon>
        <taxon>Actinopterygii</taxon>
        <taxon>Neopterygii</taxon>
        <taxon>Teleostei</taxon>
        <taxon>Anguilliformes</taxon>
        <taxon>Anguillidae</taxon>
        <taxon>Anguilla</taxon>
    </lineage>
</organism>